<evidence type="ECO:0000313" key="6">
    <source>
        <dbReference type="Proteomes" id="UP000678393"/>
    </source>
</evidence>
<keyword evidence="4" id="KW-0472">Membrane</keyword>
<dbReference type="Proteomes" id="UP000678393">
    <property type="component" value="Unassembled WGS sequence"/>
</dbReference>
<evidence type="ECO:0000256" key="4">
    <source>
        <dbReference type="ARBA" id="ARBA00023136"/>
    </source>
</evidence>
<dbReference type="Pfam" id="PF00335">
    <property type="entry name" value="Tetraspanin"/>
    <property type="match status" value="1"/>
</dbReference>
<evidence type="ECO:0000313" key="5">
    <source>
        <dbReference type="EMBL" id="CAG5115778.1"/>
    </source>
</evidence>
<dbReference type="InterPro" id="IPR018499">
    <property type="entry name" value="Tetraspanin/Peripherin"/>
</dbReference>
<sequence>MEEKLSTRMAKTLTESYSMGSGNERVTLEWDMMQHELECCGVKGNVTGGRSWFIWQSSNWFKKQNPVIMYVPESCCKKNDFLFNCGISKNMTDEEAKRNYTSFTQEHSALFTTGCLDKIVDRIHQRFQYIAGGLITILTLI</sequence>
<keyword evidence="3" id="KW-1133">Transmembrane helix</keyword>
<evidence type="ECO:0000256" key="2">
    <source>
        <dbReference type="ARBA" id="ARBA00022692"/>
    </source>
</evidence>
<comment type="subcellular location">
    <subcellularLocation>
        <location evidence="1">Membrane</location>
        <topology evidence="1">Multi-pass membrane protein</topology>
    </subcellularLocation>
</comment>
<dbReference type="AlphaFoldDB" id="A0A8S3YHC6"/>
<keyword evidence="6" id="KW-1185">Reference proteome</keyword>
<keyword evidence="2" id="KW-0812">Transmembrane</keyword>
<dbReference type="GO" id="GO:0016020">
    <property type="term" value="C:membrane"/>
    <property type="evidence" value="ECO:0007669"/>
    <property type="project" value="UniProtKB-SubCell"/>
</dbReference>
<dbReference type="SUPFAM" id="SSF48652">
    <property type="entry name" value="Tetraspanin"/>
    <property type="match status" value="1"/>
</dbReference>
<dbReference type="EMBL" id="CAJHNH020000163">
    <property type="protein sequence ID" value="CAG5115778.1"/>
    <property type="molecule type" value="Genomic_DNA"/>
</dbReference>
<protein>
    <submittedName>
        <fullName evidence="5">Uncharacterized protein</fullName>
    </submittedName>
</protein>
<dbReference type="InterPro" id="IPR008952">
    <property type="entry name" value="Tetraspanin_EC2_sf"/>
</dbReference>
<dbReference type="OrthoDB" id="438211at2759"/>
<organism evidence="5 6">
    <name type="scientific">Candidula unifasciata</name>
    <dbReference type="NCBI Taxonomy" id="100452"/>
    <lineage>
        <taxon>Eukaryota</taxon>
        <taxon>Metazoa</taxon>
        <taxon>Spiralia</taxon>
        <taxon>Lophotrochozoa</taxon>
        <taxon>Mollusca</taxon>
        <taxon>Gastropoda</taxon>
        <taxon>Heterobranchia</taxon>
        <taxon>Euthyneura</taxon>
        <taxon>Panpulmonata</taxon>
        <taxon>Eupulmonata</taxon>
        <taxon>Stylommatophora</taxon>
        <taxon>Helicina</taxon>
        <taxon>Helicoidea</taxon>
        <taxon>Geomitridae</taxon>
        <taxon>Candidula</taxon>
    </lineage>
</organism>
<name>A0A8S3YHC6_9EUPU</name>
<evidence type="ECO:0000256" key="3">
    <source>
        <dbReference type="ARBA" id="ARBA00022989"/>
    </source>
</evidence>
<accession>A0A8S3YHC6</accession>
<feature type="non-terminal residue" evidence="5">
    <location>
        <position position="141"/>
    </location>
</feature>
<reference evidence="5" key="1">
    <citation type="submission" date="2021-04" db="EMBL/GenBank/DDBJ databases">
        <authorList>
            <consortium name="Molecular Ecology Group"/>
        </authorList>
    </citation>
    <scope>NUCLEOTIDE SEQUENCE</scope>
</reference>
<dbReference type="Gene3D" id="1.10.1450.10">
    <property type="entry name" value="Tetraspanin"/>
    <property type="match status" value="1"/>
</dbReference>
<proteinExistence type="predicted"/>
<gene>
    <name evidence="5" type="ORF">CUNI_LOCUS1336</name>
</gene>
<comment type="caution">
    <text evidence="5">The sequence shown here is derived from an EMBL/GenBank/DDBJ whole genome shotgun (WGS) entry which is preliminary data.</text>
</comment>
<evidence type="ECO:0000256" key="1">
    <source>
        <dbReference type="ARBA" id="ARBA00004141"/>
    </source>
</evidence>